<gene>
    <name evidence="9" type="ORF">OMM_02310</name>
</gene>
<comment type="caution">
    <text evidence="9">The sequence shown here is derived from an EMBL/GenBank/DDBJ whole genome shotgun (WGS) entry which is preliminary data.</text>
</comment>
<feature type="chain" id="PRO_5010744920" description="Fibronectin type-III domain-containing protein" evidence="7">
    <location>
        <begin position="21"/>
        <end position="1064"/>
    </location>
</feature>
<keyword evidence="4" id="KW-0677">Repeat</keyword>
<feature type="signal peptide" evidence="7">
    <location>
        <begin position="1"/>
        <end position="20"/>
    </location>
</feature>
<dbReference type="InterPro" id="IPR001611">
    <property type="entry name" value="Leu-rich_rpt"/>
</dbReference>
<dbReference type="FunFam" id="3.80.10.10:FF:000129">
    <property type="entry name" value="Leucine-rich repeat receptor-like kinase"/>
    <property type="match status" value="1"/>
</dbReference>
<evidence type="ECO:0000313" key="9">
    <source>
        <dbReference type="EMBL" id="ETR71683.1"/>
    </source>
</evidence>
<evidence type="ECO:0000259" key="8">
    <source>
        <dbReference type="PROSITE" id="PS50853"/>
    </source>
</evidence>
<feature type="domain" description="Fibronectin type-III" evidence="8">
    <location>
        <begin position="370"/>
        <end position="470"/>
    </location>
</feature>
<dbReference type="SUPFAM" id="SSF49265">
    <property type="entry name" value="Fibronectin type III"/>
    <property type="match status" value="1"/>
</dbReference>
<dbReference type="AlphaFoldDB" id="A0A1V1PA96"/>
<dbReference type="PANTHER" id="PTHR48064">
    <property type="entry name" value="OS01G0750400 PROTEIN"/>
    <property type="match status" value="1"/>
</dbReference>
<dbReference type="InterPro" id="IPR055414">
    <property type="entry name" value="LRR_R13L4/SHOC2-like"/>
</dbReference>
<evidence type="ECO:0000256" key="2">
    <source>
        <dbReference type="ARBA" id="ARBA00022614"/>
    </source>
</evidence>
<dbReference type="PRINTS" id="PR00019">
    <property type="entry name" value="LEURICHRPT"/>
</dbReference>
<keyword evidence="3" id="KW-0812">Transmembrane</keyword>
<dbReference type="Pfam" id="PF00560">
    <property type="entry name" value="LRR_1"/>
    <property type="match status" value="1"/>
</dbReference>
<dbReference type="Pfam" id="PF13855">
    <property type="entry name" value="LRR_8"/>
    <property type="match status" value="3"/>
</dbReference>
<dbReference type="InterPro" id="IPR032675">
    <property type="entry name" value="LRR_dom_sf"/>
</dbReference>
<dbReference type="EMBL" id="ATBP01000236">
    <property type="protein sequence ID" value="ETR71683.1"/>
    <property type="molecule type" value="Genomic_DNA"/>
</dbReference>
<dbReference type="Gene3D" id="3.80.10.10">
    <property type="entry name" value="Ribonuclease Inhibitor"/>
    <property type="match status" value="4"/>
</dbReference>
<proteinExistence type="predicted"/>
<reference evidence="10" key="1">
    <citation type="submission" date="2012-11" db="EMBL/GenBank/DDBJ databases">
        <authorList>
            <person name="Lucero-Rivera Y.E."/>
            <person name="Tovar-Ramirez D."/>
        </authorList>
    </citation>
    <scope>NUCLEOTIDE SEQUENCE [LARGE SCALE GENOMIC DNA]</scope>
    <source>
        <strain evidence="10">Araruama</strain>
    </source>
</reference>
<sequence>MKKMQYITILLTILCQTVHATLPSLEIEALDALYQSTNGAQWLKNDQWTVSVACNRYGVTCNSDKTHVVGLQLSYNELQGHLPDKLGNLTELQTLTLTGNGLSGDIPSTLANLTQLTYLDFSGNQLSGNIPGEIWQMESLKHLNLSGNQLSGEIQISCSVVSPLQYLNLSDNTLTGFIPDCFGQITSLSTLYLSNNQLSGRIPSSLSQLSHLNYLYLEHNELEGTISSRIGSLTGLQILRLNYNNLSGEIPIELGNLYQLTLLDLSHNKLSGTIPSTFGKLTQLKRLYLNNNALSGILPMQLYECKGLTVLFLSSNRLQGPIPDEWLYLTALQDNYCDFRWNALWTNTVSLKEFLDRKQNGQWDIYQTLPPTDLTAEKVAETSVKLTWTPSGQTGQQGSYAIYYSHQPDTKFQLYLTLDNLHTQTFTLNNIEPGVHYYFRMKTISEPHTNNDNRVESTYSDTIPVSILSDFPQIERDALIALYESTNGINWQIQTGWLGTSGSECSWFGIECNSDKNQVIRIQLANNGLSESLPQDIQNLSGLIHLDLRNNTLSGSIPDSIGNLPHLVHLDLSANNLSGAIPETIGQLNKLESLLLYDNQLSGEIPSDLGGMSSLSRLYLEKNQFSGSLPQALAYLNYLDKIRVHSNQFTGKIPDDYLKLPLSVGNSDFRWNALYSDNQSLVNFLNGCQRDNADWTKTQTVTPTNFRPGQAMANGMELLWTAIPYSVDPGAYEIYQARSLNGVFSHYRSIPDKAVSSIILSDLEHDQPYYFRIRTLSQAHANNNNTLVSAFSPTISVTYTLHRPWISEIPDQTMEQDTYIDVPFSIGDDIISPNLLELTIQSSNTGLIPVDNITISGDSGNRVLRVSSAKNHVGTADITVSVKKDDLVSQTTFTVVVLAKENPPPQPTGLHVVNNSGHVQLAWDIIEKPFGVRYRVFRSSSVQGPFQCIHEKPVDMQRIFLQNCFIDPNVINGQFYVYKIKAEFYSIESTFSNPVQTIPQNVSNIKGDLNGDGTKDIADLILCLRVISDFEMENYIIMHVNGMGDIGLDEVIFLINDLGHEVQE</sequence>
<dbReference type="Pfam" id="PF00041">
    <property type="entry name" value="fn3"/>
    <property type="match status" value="1"/>
</dbReference>
<dbReference type="SMART" id="SM00365">
    <property type="entry name" value="LRR_SD22"/>
    <property type="match status" value="5"/>
</dbReference>
<dbReference type="CDD" id="cd00063">
    <property type="entry name" value="FN3"/>
    <property type="match status" value="1"/>
</dbReference>
<keyword evidence="2" id="KW-0433">Leucine-rich repeat</keyword>
<evidence type="ECO:0000256" key="4">
    <source>
        <dbReference type="ARBA" id="ARBA00022737"/>
    </source>
</evidence>
<accession>A0A1V1PA96</accession>
<dbReference type="InterPro" id="IPR013783">
    <property type="entry name" value="Ig-like_fold"/>
</dbReference>
<dbReference type="FunFam" id="3.80.10.10:FF:000383">
    <property type="entry name" value="Leucine-rich repeat receptor protein kinase EMS1"/>
    <property type="match status" value="1"/>
</dbReference>
<dbReference type="PANTHER" id="PTHR48064:SF6">
    <property type="entry name" value="RECEPTOR-LIKE PROTEIN KINASE 2"/>
    <property type="match status" value="1"/>
</dbReference>
<evidence type="ECO:0000256" key="5">
    <source>
        <dbReference type="ARBA" id="ARBA00022989"/>
    </source>
</evidence>
<dbReference type="SMART" id="SM00369">
    <property type="entry name" value="LRR_TYP"/>
    <property type="match status" value="10"/>
</dbReference>
<name>A0A1V1PA96_9BACT</name>
<dbReference type="InterPro" id="IPR053038">
    <property type="entry name" value="RLP_Defense"/>
</dbReference>
<evidence type="ECO:0000313" key="10">
    <source>
        <dbReference type="Proteomes" id="UP000189670"/>
    </source>
</evidence>
<dbReference type="PROSITE" id="PS51450">
    <property type="entry name" value="LRR"/>
    <property type="match status" value="1"/>
</dbReference>
<dbReference type="Pfam" id="PF23598">
    <property type="entry name" value="LRR_14"/>
    <property type="match status" value="1"/>
</dbReference>
<dbReference type="SMART" id="SM00060">
    <property type="entry name" value="FN3"/>
    <property type="match status" value="3"/>
</dbReference>
<organism evidence="9 10">
    <name type="scientific">Candidatus Magnetoglobus multicellularis str. Araruama</name>
    <dbReference type="NCBI Taxonomy" id="890399"/>
    <lineage>
        <taxon>Bacteria</taxon>
        <taxon>Pseudomonadati</taxon>
        <taxon>Thermodesulfobacteriota</taxon>
        <taxon>Desulfobacteria</taxon>
        <taxon>Desulfobacterales</taxon>
        <taxon>Desulfobacteraceae</taxon>
        <taxon>Candidatus Magnetoglobus</taxon>
    </lineage>
</organism>
<dbReference type="InterPro" id="IPR003961">
    <property type="entry name" value="FN3_dom"/>
</dbReference>
<evidence type="ECO:0000256" key="6">
    <source>
        <dbReference type="ARBA" id="ARBA00023136"/>
    </source>
</evidence>
<dbReference type="InterPro" id="IPR003591">
    <property type="entry name" value="Leu-rich_rpt_typical-subtyp"/>
</dbReference>
<feature type="domain" description="Fibronectin type-III" evidence="8">
    <location>
        <begin position="702"/>
        <end position="803"/>
    </location>
</feature>
<evidence type="ECO:0000256" key="7">
    <source>
        <dbReference type="SAM" id="SignalP"/>
    </source>
</evidence>
<evidence type="ECO:0000256" key="3">
    <source>
        <dbReference type="ARBA" id="ARBA00022692"/>
    </source>
</evidence>
<dbReference type="SUPFAM" id="SSF52058">
    <property type="entry name" value="L domain-like"/>
    <property type="match status" value="2"/>
</dbReference>
<dbReference type="FunFam" id="3.80.10.10:FF:000095">
    <property type="entry name" value="LRR receptor-like serine/threonine-protein kinase GSO1"/>
    <property type="match status" value="1"/>
</dbReference>
<dbReference type="GO" id="GO:0016020">
    <property type="term" value="C:membrane"/>
    <property type="evidence" value="ECO:0007669"/>
    <property type="project" value="UniProtKB-SubCell"/>
</dbReference>
<keyword evidence="6" id="KW-0472">Membrane</keyword>
<keyword evidence="5" id="KW-1133">Transmembrane helix</keyword>
<dbReference type="PROSITE" id="PS50853">
    <property type="entry name" value="FN3"/>
    <property type="match status" value="2"/>
</dbReference>
<protein>
    <recommendedName>
        <fullName evidence="8">Fibronectin type-III domain-containing protein</fullName>
    </recommendedName>
</protein>
<dbReference type="Proteomes" id="UP000189670">
    <property type="component" value="Unassembled WGS sequence"/>
</dbReference>
<evidence type="ECO:0000256" key="1">
    <source>
        <dbReference type="ARBA" id="ARBA00004370"/>
    </source>
</evidence>
<dbReference type="InterPro" id="IPR036116">
    <property type="entry name" value="FN3_sf"/>
</dbReference>
<keyword evidence="7" id="KW-0732">Signal</keyword>
<dbReference type="Gene3D" id="2.60.40.10">
    <property type="entry name" value="Immunoglobulins"/>
    <property type="match status" value="2"/>
</dbReference>
<comment type="subcellular location">
    <subcellularLocation>
        <location evidence="1">Membrane</location>
    </subcellularLocation>
</comment>